<proteinExistence type="predicted"/>
<dbReference type="EMBL" id="JBBNAE010000003">
    <property type="protein sequence ID" value="KAK9138538.1"/>
    <property type="molecule type" value="Genomic_DNA"/>
</dbReference>
<feature type="domain" description="F-box" evidence="1">
    <location>
        <begin position="50"/>
        <end position="82"/>
    </location>
</feature>
<gene>
    <name evidence="2" type="ORF">Sjap_009132</name>
</gene>
<evidence type="ECO:0000313" key="2">
    <source>
        <dbReference type="EMBL" id="KAK9138538.1"/>
    </source>
</evidence>
<dbReference type="CDD" id="cd22157">
    <property type="entry name" value="F-box_AtFBW1-like"/>
    <property type="match status" value="1"/>
</dbReference>
<dbReference type="InterPro" id="IPR050796">
    <property type="entry name" value="SCF_F-box_component"/>
</dbReference>
<evidence type="ECO:0000259" key="1">
    <source>
        <dbReference type="Pfam" id="PF00646"/>
    </source>
</evidence>
<dbReference type="SUPFAM" id="SSF81383">
    <property type="entry name" value="F-box domain"/>
    <property type="match status" value="1"/>
</dbReference>
<protein>
    <recommendedName>
        <fullName evidence="1">F-box domain-containing protein</fullName>
    </recommendedName>
</protein>
<reference evidence="2 3" key="1">
    <citation type="submission" date="2024-01" db="EMBL/GenBank/DDBJ databases">
        <title>Genome assemblies of Stephania.</title>
        <authorList>
            <person name="Yang L."/>
        </authorList>
    </citation>
    <scope>NUCLEOTIDE SEQUENCE [LARGE SCALE GENOMIC DNA]</scope>
    <source>
        <strain evidence="2">QJT</strain>
        <tissue evidence="2">Leaf</tissue>
    </source>
</reference>
<dbReference type="PANTHER" id="PTHR31672:SF13">
    <property type="entry name" value="F-BOX PROTEIN CPR30-LIKE"/>
    <property type="match status" value="1"/>
</dbReference>
<dbReference type="Gene3D" id="1.20.1280.50">
    <property type="match status" value="1"/>
</dbReference>
<keyword evidence="3" id="KW-1185">Reference proteome</keyword>
<dbReference type="InterPro" id="IPR001810">
    <property type="entry name" value="F-box_dom"/>
</dbReference>
<sequence length="269" mass="30503">MLVGFDGNDRLKSIKLFHYEDSNLMRMKYKERDAMPAALEQFHGLHQEMILSEILIRLPIKALMKCKLVCKMWNALLLDSNFITSHFIHHNNHKSSTSFFYPNMHCKGGPLSVIFVEEDNQYGLPYQVDHHKLIFLGSSNRLLYGHTNDLPMPKELFICNPITNNLTFIPNPPISAYFPISQALAVDPASKSSRLLSYTMVCPIVTSSNSLTFRFEVFSSTKKLYYLEKEHLAWFDVEDGDKAGTVPCPARGKNNGHNANIGACNGELS</sequence>
<evidence type="ECO:0000313" key="3">
    <source>
        <dbReference type="Proteomes" id="UP001417504"/>
    </source>
</evidence>
<dbReference type="PANTHER" id="PTHR31672">
    <property type="entry name" value="BNACNNG10540D PROTEIN"/>
    <property type="match status" value="1"/>
</dbReference>
<organism evidence="2 3">
    <name type="scientific">Stephania japonica</name>
    <dbReference type="NCBI Taxonomy" id="461633"/>
    <lineage>
        <taxon>Eukaryota</taxon>
        <taxon>Viridiplantae</taxon>
        <taxon>Streptophyta</taxon>
        <taxon>Embryophyta</taxon>
        <taxon>Tracheophyta</taxon>
        <taxon>Spermatophyta</taxon>
        <taxon>Magnoliopsida</taxon>
        <taxon>Ranunculales</taxon>
        <taxon>Menispermaceae</taxon>
        <taxon>Menispermoideae</taxon>
        <taxon>Cissampelideae</taxon>
        <taxon>Stephania</taxon>
    </lineage>
</organism>
<accession>A0AAP0JQT7</accession>
<dbReference type="Proteomes" id="UP001417504">
    <property type="component" value="Unassembled WGS sequence"/>
</dbReference>
<name>A0AAP0JQT7_9MAGN</name>
<comment type="caution">
    <text evidence="2">The sequence shown here is derived from an EMBL/GenBank/DDBJ whole genome shotgun (WGS) entry which is preliminary data.</text>
</comment>
<dbReference type="Pfam" id="PF00646">
    <property type="entry name" value="F-box"/>
    <property type="match status" value="1"/>
</dbReference>
<dbReference type="InterPro" id="IPR036047">
    <property type="entry name" value="F-box-like_dom_sf"/>
</dbReference>
<dbReference type="AlphaFoldDB" id="A0AAP0JQT7"/>